<accession>A0AAN8Y643</accession>
<protein>
    <recommendedName>
        <fullName evidence="1">Protein kinase domain-containing protein</fullName>
    </recommendedName>
</protein>
<dbReference type="InterPro" id="IPR045272">
    <property type="entry name" value="ANXUR1/2-like"/>
</dbReference>
<dbReference type="SUPFAM" id="SSF56112">
    <property type="entry name" value="Protein kinase-like (PK-like)"/>
    <property type="match status" value="1"/>
</dbReference>
<dbReference type="InterPro" id="IPR011009">
    <property type="entry name" value="Kinase-like_dom_sf"/>
</dbReference>
<proteinExistence type="predicted"/>
<dbReference type="GO" id="GO:0005524">
    <property type="term" value="F:ATP binding"/>
    <property type="evidence" value="ECO:0007669"/>
    <property type="project" value="InterPro"/>
</dbReference>
<comment type="caution">
    <text evidence="2">The sequence shown here is derived from an EMBL/GenBank/DDBJ whole genome shotgun (WGS) entry which is preliminary data.</text>
</comment>
<dbReference type="PROSITE" id="PS50011">
    <property type="entry name" value="PROTEIN_KINASE_DOM"/>
    <property type="match status" value="1"/>
</dbReference>
<dbReference type="Pfam" id="PF07714">
    <property type="entry name" value="PK_Tyr_Ser-Thr"/>
    <property type="match status" value="1"/>
</dbReference>
<dbReference type="GO" id="GO:0005886">
    <property type="term" value="C:plasma membrane"/>
    <property type="evidence" value="ECO:0007669"/>
    <property type="project" value="TreeGrafter"/>
</dbReference>
<dbReference type="InterPro" id="IPR000719">
    <property type="entry name" value="Prot_kinase_dom"/>
</dbReference>
<evidence type="ECO:0000313" key="3">
    <source>
        <dbReference type="Proteomes" id="UP001371456"/>
    </source>
</evidence>
<evidence type="ECO:0000313" key="2">
    <source>
        <dbReference type="EMBL" id="KAK6780266.1"/>
    </source>
</evidence>
<dbReference type="InterPro" id="IPR001245">
    <property type="entry name" value="Ser-Thr/Tyr_kinase_cat_dom"/>
</dbReference>
<name>A0AAN8Y643_SOLBU</name>
<feature type="domain" description="Protein kinase" evidence="1">
    <location>
        <begin position="1"/>
        <end position="182"/>
    </location>
</feature>
<organism evidence="2 3">
    <name type="scientific">Solanum bulbocastanum</name>
    <name type="common">Wild potato</name>
    <dbReference type="NCBI Taxonomy" id="147425"/>
    <lineage>
        <taxon>Eukaryota</taxon>
        <taxon>Viridiplantae</taxon>
        <taxon>Streptophyta</taxon>
        <taxon>Embryophyta</taxon>
        <taxon>Tracheophyta</taxon>
        <taxon>Spermatophyta</taxon>
        <taxon>Magnoliopsida</taxon>
        <taxon>eudicotyledons</taxon>
        <taxon>Gunneridae</taxon>
        <taxon>Pentapetalae</taxon>
        <taxon>asterids</taxon>
        <taxon>lamiids</taxon>
        <taxon>Solanales</taxon>
        <taxon>Solanaceae</taxon>
        <taxon>Solanoideae</taxon>
        <taxon>Solaneae</taxon>
        <taxon>Solanum</taxon>
    </lineage>
</organism>
<dbReference type="Gene3D" id="1.10.510.10">
    <property type="entry name" value="Transferase(Phosphotransferase) domain 1"/>
    <property type="match status" value="1"/>
</dbReference>
<sequence length="182" mass="20932">MILVYDYMVNGTLREHLYKHNKPPLSCKQRLDICIGATRGLHYLHTGARYTIIHRDVKTTNILVDDKKTTTKELMDPHIKGEIIQECLKQFIHTSVSCLFDHGTDRPSMGSVLWNLEYCLQLQSDPDEPKMVPEQKANDAYAMHTELLTVAEESKESHVKTSYGRVLKRAKNIILLVEKLLN</sequence>
<reference evidence="2 3" key="1">
    <citation type="submission" date="2024-02" db="EMBL/GenBank/DDBJ databases">
        <title>de novo genome assembly of Solanum bulbocastanum strain 11H21.</title>
        <authorList>
            <person name="Hosaka A.J."/>
        </authorList>
    </citation>
    <scope>NUCLEOTIDE SEQUENCE [LARGE SCALE GENOMIC DNA]</scope>
    <source>
        <tissue evidence="2">Young leaves</tissue>
    </source>
</reference>
<dbReference type="GO" id="GO:0004714">
    <property type="term" value="F:transmembrane receptor protein tyrosine kinase activity"/>
    <property type="evidence" value="ECO:0007669"/>
    <property type="project" value="InterPro"/>
</dbReference>
<evidence type="ECO:0000259" key="1">
    <source>
        <dbReference type="PROSITE" id="PS50011"/>
    </source>
</evidence>
<dbReference type="PANTHER" id="PTHR27003:SF352">
    <property type="entry name" value="RECEPTOR-LIKE PROTEIN KINASE ANXUR1"/>
    <property type="match status" value="1"/>
</dbReference>
<keyword evidence="3" id="KW-1185">Reference proteome</keyword>
<dbReference type="GO" id="GO:0009506">
    <property type="term" value="C:plasmodesma"/>
    <property type="evidence" value="ECO:0007669"/>
    <property type="project" value="TreeGrafter"/>
</dbReference>
<dbReference type="EMBL" id="JBANQN010000009">
    <property type="protein sequence ID" value="KAK6780266.1"/>
    <property type="molecule type" value="Genomic_DNA"/>
</dbReference>
<dbReference type="Proteomes" id="UP001371456">
    <property type="component" value="Unassembled WGS sequence"/>
</dbReference>
<dbReference type="AlphaFoldDB" id="A0AAN8Y643"/>
<dbReference type="PROSITE" id="PS00108">
    <property type="entry name" value="PROTEIN_KINASE_ST"/>
    <property type="match status" value="1"/>
</dbReference>
<dbReference type="PANTHER" id="PTHR27003">
    <property type="entry name" value="OS07G0166700 PROTEIN"/>
    <property type="match status" value="1"/>
</dbReference>
<dbReference type="InterPro" id="IPR008271">
    <property type="entry name" value="Ser/Thr_kinase_AS"/>
</dbReference>
<gene>
    <name evidence="2" type="ORF">RDI58_022450</name>
</gene>